<evidence type="ECO:0000256" key="1">
    <source>
        <dbReference type="SAM" id="MobiDB-lite"/>
    </source>
</evidence>
<protein>
    <submittedName>
        <fullName evidence="2">Uncharacterized protein</fullName>
    </submittedName>
</protein>
<reference evidence="2" key="1">
    <citation type="submission" date="2022-10" db="EMBL/GenBank/DDBJ databases">
        <title>Culturing micro-colonial fungi from biological soil crusts in the Mojave desert and describing Neophaeococcomyces mojavensis, and introducing the new genera and species Taxawa tesnikishii.</title>
        <authorList>
            <person name="Kurbessoian T."/>
            <person name="Stajich J.E."/>
        </authorList>
    </citation>
    <scope>NUCLEOTIDE SEQUENCE</scope>
    <source>
        <strain evidence="2">TK_1</strain>
    </source>
</reference>
<gene>
    <name evidence="2" type="ORF">H2201_002934</name>
</gene>
<organism evidence="2 3">
    <name type="scientific">Coniosporium apollinis</name>
    <dbReference type="NCBI Taxonomy" id="61459"/>
    <lineage>
        <taxon>Eukaryota</taxon>
        <taxon>Fungi</taxon>
        <taxon>Dikarya</taxon>
        <taxon>Ascomycota</taxon>
        <taxon>Pezizomycotina</taxon>
        <taxon>Dothideomycetes</taxon>
        <taxon>Dothideomycetes incertae sedis</taxon>
        <taxon>Coniosporium</taxon>
    </lineage>
</organism>
<sequence>MASSTEMMSLKLFTPSKMPRLNPGVKRHITPSPEASARVNGVTISPKKTSTSSSLLTSTPRKRLFPDAPMSEATPGTLSSVTPPYAVALTMSSDDVFNFTARTLTAVHHNIFTTCHEILFEDFALLEDGLYVGAGSRENWDRIGGLFPGCLFVSWFAPFVIIVVESLPPKPWPLTVGGAPLYITTDPDSRGPYMGRLGQGEEVLTEDQAKGGTISYTLMRKAADYLVTTLGLGVTTVDWYGCFWVITVADGTPLKSLPCRLMDLMCRYKFASQVNTPEEAAFRHHRPRGMTWDMSDYYPNLRPGIMLSSSDRSVTAGMAVQNAAGEKFMTAPSHAFTVAEEEVFHPDNNGRRVGVCDRYLDDSNIALIKLDPSVTFAETTFEDEAQRGTAMPTTGYADLHRVTIGDQLVMNNPFSGFCTAMHLGIRFQHRIPTDEPVPKLDWHQFELSYLGNGLIEPLDGSCGTIVQDQKTGDAVSIFRFVERGTGIGFATATTALKKFGYEPTTIP</sequence>
<feature type="region of interest" description="Disordered" evidence="1">
    <location>
        <begin position="29"/>
        <end position="77"/>
    </location>
</feature>
<dbReference type="Proteomes" id="UP001172684">
    <property type="component" value="Unassembled WGS sequence"/>
</dbReference>
<dbReference type="EMBL" id="JAPDRL010000016">
    <property type="protein sequence ID" value="KAJ9666801.1"/>
    <property type="molecule type" value="Genomic_DNA"/>
</dbReference>
<accession>A0ABQ9P0I8</accession>
<keyword evidence="3" id="KW-1185">Reference proteome</keyword>
<feature type="compositionally biased region" description="Low complexity" evidence="1">
    <location>
        <begin position="45"/>
        <end position="59"/>
    </location>
</feature>
<proteinExistence type="predicted"/>
<name>A0ABQ9P0I8_9PEZI</name>
<evidence type="ECO:0000313" key="2">
    <source>
        <dbReference type="EMBL" id="KAJ9666801.1"/>
    </source>
</evidence>
<comment type="caution">
    <text evidence="2">The sequence shown here is derived from an EMBL/GenBank/DDBJ whole genome shotgun (WGS) entry which is preliminary data.</text>
</comment>
<evidence type="ECO:0000313" key="3">
    <source>
        <dbReference type="Proteomes" id="UP001172684"/>
    </source>
</evidence>